<evidence type="ECO:0000256" key="1">
    <source>
        <dbReference type="ARBA" id="ARBA00022729"/>
    </source>
</evidence>
<dbReference type="NCBIfam" id="TIGR00413">
    <property type="entry name" value="rlpA"/>
    <property type="match status" value="1"/>
</dbReference>
<dbReference type="GO" id="GO:0005886">
    <property type="term" value="C:plasma membrane"/>
    <property type="evidence" value="ECO:0007669"/>
    <property type="project" value="UniProtKB-SubCell"/>
</dbReference>
<keyword evidence="4" id="KW-0472">Membrane</keyword>
<name>A0A219B708_9SPHN</name>
<dbReference type="CDD" id="cd22268">
    <property type="entry name" value="DPBB_RlpA-like"/>
    <property type="match status" value="1"/>
</dbReference>
<dbReference type="HAMAP" id="MF_02071">
    <property type="entry name" value="RlpA"/>
    <property type="match status" value="1"/>
</dbReference>
<dbReference type="Proteomes" id="UP000198462">
    <property type="component" value="Unassembled WGS sequence"/>
</dbReference>
<gene>
    <name evidence="4" type="primary">rlpA</name>
    <name evidence="7" type="ORF">B5C34_12195</name>
</gene>
<accession>A0A219B708</accession>
<dbReference type="EC" id="4.2.2.-" evidence="4"/>
<evidence type="ECO:0000259" key="6">
    <source>
        <dbReference type="PROSITE" id="PS51724"/>
    </source>
</evidence>
<dbReference type="GO" id="GO:0042834">
    <property type="term" value="F:peptidoglycan binding"/>
    <property type="evidence" value="ECO:0007669"/>
    <property type="project" value="InterPro"/>
</dbReference>
<evidence type="ECO:0000256" key="3">
    <source>
        <dbReference type="ARBA" id="ARBA00023316"/>
    </source>
</evidence>
<dbReference type="GO" id="GO:0000270">
    <property type="term" value="P:peptidoglycan metabolic process"/>
    <property type="evidence" value="ECO:0007669"/>
    <property type="project" value="UniProtKB-UniRule"/>
</dbReference>
<dbReference type="InterPro" id="IPR034718">
    <property type="entry name" value="RlpA"/>
</dbReference>
<dbReference type="AlphaFoldDB" id="A0A219B708"/>
<dbReference type="InterPro" id="IPR007730">
    <property type="entry name" value="SPOR-like_dom"/>
</dbReference>
<evidence type="ECO:0000256" key="2">
    <source>
        <dbReference type="ARBA" id="ARBA00023239"/>
    </source>
</evidence>
<comment type="caution">
    <text evidence="7">The sequence shown here is derived from an EMBL/GenBank/DDBJ whole genome shotgun (WGS) entry which is preliminary data.</text>
</comment>
<comment type="similarity">
    <text evidence="4 5">Belongs to the RlpA family.</text>
</comment>
<dbReference type="PROSITE" id="PS51724">
    <property type="entry name" value="SPOR"/>
    <property type="match status" value="1"/>
</dbReference>
<evidence type="ECO:0000256" key="4">
    <source>
        <dbReference type="HAMAP-Rule" id="MF_02071"/>
    </source>
</evidence>
<protein>
    <recommendedName>
        <fullName evidence="4">Endolytic peptidoglycan transglycosylase RlpA</fullName>
        <ecNumber evidence="4">4.2.2.-</ecNumber>
    </recommendedName>
</protein>
<feature type="domain" description="SPOR" evidence="6">
    <location>
        <begin position="173"/>
        <end position="248"/>
    </location>
</feature>
<dbReference type="InterPro" id="IPR036680">
    <property type="entry name" value="SPOR-like_sf"/>
</dbReference>
<dbReference type="Gene3D" id="2.40.40.10">
    <property type="entry name" value="RlpA-like domain"/>
    <property type="match status" value="1"/>
</dbReference>
<dbReference type="OrthoDB" id="9779128at2"/>
<dbReference type="InterPro" id="IPR012997">
    <property type="entry name" value="RplA"/>
</dbReference>
<keyword evidence="4" id="KW-0564">Palmitate</keyword>
<evidence type="ECO:0000256" key="5">
    <source>
        <dbReference type="RuleBase" id="RU003495"/>
    </source>
</evidence>
<dbReference type="EMBL" id="NFZT01000001">
    <property type="protein sequence ID" value="OWV34147.1"/>
    <property type="molecule type" value="Genomic_DNA"/>
</dbReference>
<keyword evidence="1" id="KW-0732">Signal</keyword>
<keyword evidence="4" id="KW-1003">Cell membrane</keyword>
<dbReference type="PROSITE" id="PS51257">
    <property type="entry name" value="PROKAR_LIPOPROTEIN"/>
    <property type="match status" value="1"/>
</dbReference>
<evidence type="ECO:0000313" key="7">
    <source>
        <dbReference type="EMBL" id="OWV34147.1"/>
    </source>
</evidence>
<dbReference type="SUPFAM" id="SSF50685">
    <property type="entry name" value="Barwin-like endoglucanases"/>
    <property type="match status" value="1"/>
</dbReference>
<organism evidence="7 8">
    <name type="scientific">Pacificimonas flava</name>
    <dbReference type="NCBI Taxonomy" id="1234595"/>
    <lineage>
        <taxon>Bacteria</taxon>
        <taxon>Pseudomonadati</taxon>
        <taxon>Pseudomonadota</taxon>
        <taxon>Alphaproteobacteria</taxon>
        <taxon>Sphingomonadales</taxon>
        <taxon>Sphingosinicellaceae</taxon>
        <taxon>Pacificimonas</taxon>
    </lineage>
</organism>
<dbReference type="PANTHER" id="PTHR34183">
    <property type="entry name" value="ENDOLYTIC PEPTIDOGLYCAN TRANSGLYCOSYLASE RLPA"/>
    <property type="match status" value="1"/>
</dbReference>
<comment type="function">
    <text evidence="4">Lytic transglycosylase with a strong preference for naked glycan strands that lack stem peptides.</text>
</comment>
<keyword evidence="2 4" id="KW-0456">Lyase</keyword>
<dbReference type="Gene3D" id="3.30.70.1070">
    <property type="entry name" value="Sporulation related repeat"/>
    <property type="match status" value="1"/>
</dbReference>
<dbReference type="Pfam" id="PF03330">
    <property type="entry name" value="DPBB_1"/>
    <property type="match status" value="1"/>
</dbReference>
<dbReference type="InterPro" id="IPR036908">
    <property type="entry name" value="RlpA-like_sf"/>
</dbReference>
<keyword evidence="4 7" id="KW-0449">Lipoprotein</keyword>
<dbReference type="InterPro" id="IPR009009">
    <property type="entry name" value="RlpA-like_DPBB"/>
</dbReference>
<dbReference type="GO" id="GO:0008932">
    <property type="term" value="F:lytic endotransglycosylase activity"/>
    <property type="evidence" value="ECO:0007669"/>
    <property type="project" value="UniProtKB-UniRule"/>
</dbReference>
<dbReference type="SUPFAM" id="SSF110997">
    <property type="entry name" value="Sporulation related repeat"/>
    <property type="match status" value="1"/>
</dbReference>
<proteinExistence type="inferred from homology"/>
<evidence type="ECO:0000313" key="8">
    <source>
        <dbReference type="Proteomes" id="UP000198462"/>
    </source>
</evidence>
<dbReference type="RefSeq" id="WP_088712845.1">
    <property type="nucleotide sequence ID" value="NZ_NFZT01000001.1"/>
</dbReference>
<keyword evidence="3 4" id="KW-0961">Cell wall biogenesis/degradation</keyword>
<keyword evidence="8" id="KW-1185">Reference proteome</keyword>
<comment type="subcellular location">
    <subcellularLocation>
        <location evidence="4">Cell membrane</location>
        <topology evidence="4">Lipid-anchor</topology>
    </subcellularLocation>
</comment>
<dbReference type="PANTHER" id="PTHR34183:SF1">
    <property type="entry name" value="ENDOLYTIC PEPTIDOGLYCAN TRANSGLYCOSYLASE RLPA"/>
    <property type="match status" value="1"/>
</dbReference>
<dbReference type="GO" id="GO:0071555">
    <property type="term" value="P:cell wall organization"/>
    <property type="evidence" value="ECO:0007669"/>
    <property type="project" value="UniProtKB-KW"/>
</dbReference>
<reference evidence="8" key="1">
    <citation type="submission" date="2017-05" db="EMBL/GenBank/DDBJ databases">
        <authorList>
            <person name="Lin X."/>
        </authorList>
    </citation>
    <scope>NUCLEOTIDE SEQUENCE [LARGE SCALE GENOMIC DNA]</scope>
    <source>
        <strain evidence="8">JLT2012</strain>
    </source>
</reference>
<sequence>MRGAGITALSILALLGLSGCGGGSGYEAGLAGASQNAPAGVKIGKPYKIRGTWYYPEDDPSYRETGTASWYGPNFHGKPTANGERFDQNALTAAHRTLPMPSWVRVENLDNGREVTVRVNDRGPFAHNRIIDLSRRAAQLLDMQAAGVARVRVTRVYPGAAEPPRRRVPEPVIAGRGDLFIQIAALSQQARARDLAASLGDYGPAALVDGPSGLVRVRLGPFAERSDAERMLARVRRGGYPEARIVSDPLS</sequence>
<dbReference type="Pfam" id="PF05036">
    <property type="entry name" value="SPOR"/>
    <property type="match status" value="1"/>
</dbReference>